<feature type="region of interest" description="Disordered" evidence="10">
    <location>
        <begin position="1"/>
        <end position="50"/>
    </location>
</feature>
<feature type="compositionally biased region" description="Basic and acidic residues" evidence="10">
    <location>
        <begin position="290"/>
        <end position="305"/>
    </location>
</feature>
<dbReference type="PROSITE" id="PS51523">
    <property type="entry name" value="ZF_HD_DIMER"/>
    <property type="match status" value="1"/>
</dbReference>
<accession>A0AA39AN02</accession>
<evidence type="ECO:0000313" key="13">
    <source>
        <dbReference type="Proteomes" id="UP001168098"/>
    </source>
</evidence>
<feature type="domain" description="ZF-HD dimerization-type" evidence="11">
    <location>
        <begin position="67"/>
        <end position="118"/>
    </location>
</feature>
<evidence type="ECO:0000256" key="1">
    <source>
        <dbReference type="ARBA" id="ARBA00004123"/>
    </source>
</evidence>
<gene>
    <name evidence="12" type="ORF">PVL29_000995</name>
</gene>
<dbReference type="GO" id="GO:0005634">
    <property type="term" value="C:nucleus"/>
    <property type="evidence" value="ECO:0007669"/>
    <property type="project" value="UniProtKB-SubCell"/>
</dbReference>
<feature type="compositionally biased region" description="Pro residues" evidence="10">
    <location>
        <begin position="134"/>
        <end position="154"/>
    </location>
</feature>
<keyword evidence="3" id="KW-0863">Zinc-finger</keyword>
<keyword evidence="5" id="KW-0805">Transcription regulation</keyword>
<dbReference type="GO" id="GO:0050793">
    <property type="term" value="P:regulation of developmental process"/>
    <property type="evidence" value="ECO:0007669"/>
    <property type="project" value="TreeGrafter"/>
</dbReference>
<dbReference type="Proteomes" id="UP001168098">
    <property type="component" value="Unassembled WGS sequence"/>
</dbReference>
<dbReference type="NCBIfam" id="TIGR01565">
    <property type="entry name" value="homeo_ZF_HD"/>
    <property type="match status" value="1"/>
</dbReference>
<evidence type="ECO:0000313" key="12">
    <source>
        <dbReference type="EMBL" id="KAJ9709303.1"/>
    </source>
</evidence>
<dbReference type="AlphaFoldDB" id="A0AA39AN02"/>
<dbReference type="GO" id="GO:0003700">
    <property type="term" value="F:DNA-binding transcription factor activity"/>
    <property type="evidence" value="ECO:0007669"/>
    <property type="project" value="TreeGrafter"/>
</dbReference>
<dbReference type="NCBIfam" id="TIGR01566">
    <property type="entry name" value="ZF_HD_prot_N"/>
    <property type="match status" value="1"/>
</dbReference>
<reference evidence="12 13" key="1">
    <citation type="journal article" date="2023" name="BMC Biotechnol.">
        <title>Vitis rotundifolia cv Carlos genome sequencing.</title>
        <authorList>
            <person name="Huff M."/>
            <person name="Hulse-Kemp A."/>
            <person name="Scheffler B."/>
            <person name="Youngblood R."/>
            <person name="Simpson S."/>
            <person name="Babiker E."/>
            <person name="Staton M."/>
        </authorList>
    </citation>
    <scope>NUCLEOTIDE SEQUENCE [LARGE SCALE GENOMIC DNA]</scope>
    <source>
        <tissue evidence="12">Leaf</tissue>
    </source>
</reference>
<evidence type="ECO:0000256" key="10">
    <source>
        <dbReference type="SAM" id="MobiDB-lite"/>
    </source>
</evidence>
<dbReference type="EMBL" id="JARBHA010000001">
    <property type="protein sequence ID" value="KAJ9709303.1"/>
    <property type="molecule type" value="Genomic_DNA"/>
</dbReference>
<keyword evidence="4" id="KW-0862">Zinc</keyword>
<comment type="caution">
    <text evidence="12">The sequence shown here is derived from an EMBL/GenBank/DDBJ whole genome shotgun (WGS) entry which is preliminary data.</text>
</comment>
<feature type="compositionally biased region" description="Basic and acidic residues" evidence="10">
    <location>
        <begin position="116"/>
        <end position="131"/>
    </location>
</feature>
<keyword evidence="7" id="KW-0371">Homeobox</keyword>
<protein>
    <recommendedName>
        <fullName evidence="11">ZF-HD dimerization-type domain-containing protein</fullName>
    </recommendedName>
</protein>
<dbReference type="PANTHER" id="PTHR31948:SF72">
    <property type="entry name" value="ZINC-FINGER HOMEODOMAIN PROTEIN 10"/>
    <property type="match status" value="1"/>
</dbReference>
<sequence length="319" mass="34650">MDVTATATATRPTDIETETTTTTTTTTTITTPPHTHPPTKSLSFPNGGLKRHHSGAAPLLPVVLVSYKECLKNHAASLGGHALDGCGEFMPSPTSTPADPTSLKCAACGCHRNFHRRDPDEPTTHVIEIHRHPPGPPRRSSPSPSPSPPPPPHPSSYYSSAPQMLLALSSGGAGPSDEHQIHPISVARQDNPNGRKRFRTKFSQEQKEKMFSFSEKLGWKMQKSDESLVEEFCNEVGVGKGVLKVWMHNNKHTFGKRDISSNNNNNNNGHDTIISFATTNGLNNINGDSNHNEKTCSFDDHDQQNHLHHPSTNGSSSSS</sequence>
<evidence type="ECO:0000256" key="7">
    <source>
        <dbReference type="ARBA" id="ARBA00023155"/>
    </source>
</evidence>
<evidence type="ECO:0000256" key="5">
    <source>
        <dbReference type="ARBA" id="ARBA00023015"/>
    </source>
</evidence>
<dbReference type="InterPro" id="IPR006456">
    <property type="entry name" value="ZF_HD_homeobox_Cys/His_dimer"/>
</dbReference>
<dbReference type="PANTHER" id="PTHR31948">
    <property type="entry name" value="ZINC-FINGER HOMEODOMAIN PROTEIN 2"/>
    <property type="match status" value="1"/>
</dbReference>
<keyword evidence="8" id="KW-0804">Transcription</keyword>
<dbReference type="GO" id="GO:0000976">
    <property type="term" value="F:transcription cis-regulatory region binding"/>
    <property type="evidence" value="ECO:0007669"/>
    <property type="project" value="TreeGrafter"/>
</dbReference>
<proteinExistence type="predicted"/>
<dbReference type="FunFam" id="1.10.10.60:FF:000257">
    <property type="entry name" value="Zinc-finger homeodomain protein 2"/>
    <property type="match status" value="1"/>
</dbReference>
<organism evidence="12 13">
    <name type="scientific">Vitis rotundifolia</name>
    <name type="common">Muscadine grape</name>
    <dbReference type="NCBI Taxonomy" id="103349"/>
    <lineage>
        <taxon>Eukaryota</taxon>
        <taxon>Viridiplantae</taxon>
        <taxon>Streptophyta</taxon>
        <taxon>Embryophyta</taxon>
        <taxon>Tracheophyta</taxon>
        <taxon>Spermatophyta</taxon>
        <taxon>Magnoliopsida</taxon>
        <taxon>eudicotyledons</taxon>
        <taxon>Gunneridae</taxon>
        <taxon>Pentapetalae</taxon>
        <taxon>rosids</taxon>
        <taxon>Vitales</taxon>
        <taxon>Vitaceae</taxon>
        <taxon>Viteae</taxon>
        <taxon>Vitis</taxon>
    </lineage>
</organism>
<dbReference type="InterPro" id="IPR009057">
    <property type="entry name" value="Homeodomain-like_sf"/>
</dbReference>
<keyword evidence="9" id="KW-0539">Nucleus</keyword>
<keyword evidence="2" id="KW-0479">Metal-binding</keyword>
<dbReference type="Gene3D" id="1.10.10.60">
    <property type="entry name" value="Homeodomain-like"/>
    <property type="match status" value="1"/>
</dbReference>
<dbReference type="InterPro" id="IPR006455">
    <property type="entry name" value="Homeodomain_ZF_HD"/>
</dbReference>
<dbReference type="SUPFAM" id="SSF46689">
    <property type="entry name" value="Homeodomain-like"/>
    <property type="match status" value="1"/>
</dbReference>
<keyword evidence="6" id="KW-0238">DNA-binding</keyword>
<dbReference type="Pfam" id="PF04770">
    <property type="entry name" value="ZF-HD_dimer"/>
    <property type="match status" value="1"/>
</dbReference>
<evidence type="ECO:0000256" key="3">
    <source>
        <dbReference type="ARBA" id="ARBA00022771"/>
    </source>
</evidence>
<evidence type="ECO:0000256" key="9">
    <source>
        <dbReference type="ARBA" id="ARBA00023242"/>
    </source>
</evidence>
<evidence type="ECO:0000259" key="11">
    <source>
        <dbReference type="PROSITE" id="PS51523"/>
    </source>
</evidence>
<keyword evidence="13" id="KW-1185">Reference proteome</keyword>
<evidence type="ECO:0000256" key="2">
    <source>
        <dbReference type="ARBA" id="ARBA00022723"/>
    </source>
</evidence>
<feature type="region of interest" description="Disordered" evidence="10">
    <location>
        <begin position="284"/>
        <end position="319"/>
    </location>
</feature>
<evidence type="ECO:0000256" key="8">
    <source>
        <dbReference type="ARBA" id="ARBA00023163"/>
    </source>
</evidence>
<name>A0AA39AN02_VITRO</name>
<comment type="subcellular location">
    <subcellularLocation>
        <location evidence="1">Nucleus</location>
    </subcellularLocation>
</comment>
<feature type="compositionally biased region" description="Low complexity" evidence="10">
    <location>
        <begin position="8"/>
        <end position="33"/>
    </location>
</feature>
<feature type="compositionally biased region" description="Polar residues" evidence="10">
    <location>
        <begin position="310"/>
        <end position="319"/>
    </location>
</feature>
<dbReference type="GO" id="GO:0008270">
    <property type="term" value="F:zinc ion binding"/>
    <property type="evidence" value="ECO:0007669"/>
    <property type="project" value="UniProtKB-KW"/>
</dbReference>
<evidence type="ECO:0000256" key="4">
    <source>
        <dbReference type="ARBA" id="ARBA00022833"/>
    </source>
</evidence>
<evidence type="ECO:0000256" key="6">
    <source>
        <dbReference type="ARBA" id="ARBA00023125"/>
    </source>
</evidence>
<feature type="region of interest" description="Disordered" evidence="10">
    <location>
        <begin position="116"/>
        <end position="159"/>
    </location>
</feature>